<evidence type="ECO:0000313" key="2">
    <source>
        <dbReference type="Proteomes" id="UP000235145"/>
    </source>
</evidence>
<proteinExistence type="predicted"/>
<evidence type="ECO:0008006" key="3">
    <source>
        <dbReference type="Google" id="ProtNLM"/>
    </source>
</evidence>
<dbReference type="PANTHER" id="PTHR37807">
    <property type="entry name" value="OS07G0160300 PROTEIN"/>
    <property type="match status" value="1"/>
</dbReference>
<dbReference type="AlphaFoldDB" id="A0A9R1VDK2"/>
<dbReference type="InterPro" id="IPR027417">
    <property type="entry name" value="P-loop_NTPase"/>
</dbReference>
<dbReference type="Proteomes" id="UP000235145">
    <property type="component" value="Unassembled WGS sequence"/>
</dbReference>
<comment type="caution">
    <text evidence="1">The sequence shown here is derived from an EMBL/GenBank/DDBJ whole genome shotgun (WGS) entry which is preliminary data.</text>
</comment>
<evidence type="ECO:0000313" key="1">
    <source>
        <dbReference type="EMBL" id="KAJ0202721.1"/>
    </source>
</evidence>
<dbReference type="EMBL" id="NBSK02000005">
    <property type="protein sequence ID" value="KAJ0202721.1"/>
    <property type="molecule type" value="Genomic_DNA"/>
</dbReference>
<accession>A0A9R1VDK2</accession>
<dbReference type="Gene3D" id="3.40.50.300">
    <property type="entry name" value="P-loop containing nucleotide triphosphate hydrolases"/>
    <property type="match status" value="1"/>
</dbReference>
<dbReference type="SUPFAM" id="SSF52540">
    <property type="entry name" value="P-loop containing nucleoside triphosphate hydrolases"/>
    <property type="match status" value="1"/>
</dbReference>
<protein>
    <recommendedName>
        <fullName evidence="3">AAA+ ATPase domain-containing protein</fullName>
    </recommendedName>
</protein>
<sequence length="206" mass="22960">MEHEEGRPRRVIVAMKGHPGTGKTTLARFIAASLRCPLLDKDDIRDSTSAIEAEVVESHTVSKLLNDLSYQVLWRMVETQLSLGLSVVIDSPLSRKSHLDRLVELADSFDGSQLVVVECKPKDESEWRRRLENRGKDGCGGSWHKPATWRDMERLLEGYNGCTDYDVGDVPKLVLDTTVACGKFAELVESVLKFLDACAHLHKVSG</sequence>
<keyword evidence="2" id="KW-1185">Reference proteome</keyword>
<name>A0A9R1VDK2_LACSA</name>
<dbReference type="Pfam" id="PF13671">
    <property type="entry name" value="AAA_33"/>
    <property type="match status" value="1"/>
</dbReference>
<dbReference type="PANTHER" id="PTHR37807:SF3">
    <property type="entry name" value="OS07G0160300 PROTEIN"/>
    <property type="match status" value="1"/>
</dbReference>
<reference evidence="1 2" key="1">
    <citation type="journal article" date="2017" name="Nat. Commun.">
        <title>Genome assembly with in vitro proximity ligation data and whole-genome triplication in lettuce.</title>
        <authorList>
            <person name="Reyes-Chin-Wo S."/>
            <person name="Wang Z."/>
            <person name="Yang X."/>
            <person name="Kozik A."/>
            <person name="Arikit S."/>
            <person name="Song C."/>
            <person name="Xia L."/>
            <person name="Froenicke L."/>
            <person name="Lavelle D.O."/>
            <person name="Truco M.J."/>
            <person name="Xia R."/>
            <person name="Zhu S."/>
            <person name="Xu C."/>
            <person name="Xu H."/>
            <person name="Xu X."/>
            <person name="Cox K."/>
            <person name="Korf I."/>
            <person name="Meyers B.C."/>
            <person name="Michelmore R.W."/>
        </authorList>
    </citation>
    <scope>NUCLEOTIDE SEQUENCE [LARGE SCALE GENOMIC DNA]</scope>
    <source>
        <strain evidence="2">cv. Salinas</strain>
        <tissue evidence="1">Seedlings</tissue>
    </source>
</reference>
<gene>
    <name evidence="1" type="ORF">LSAT_V11C500236660</name>
</gene>
<organism evidence="1 2">
    <name type="scientific">Lactuca sativa</name>
    <name type="common">Garden lettuce</name>
    <dbReference type="NCBI Taxonomy" id="4236"/>
    <lineage>
        <taxon>Eukaryota</taxon>
        <taxon>Viridiplantae</taxon>
        <taxon>Streptophyta</taxon>
        <taxon>Embryophyta</taxon>
        <taxon>Tracheophyta</taxon>
        <taxon>Spermatophyta</taxon>
        <taxon>Magnoliopsida</taxon>
        <taxon>eudicotyledons</taxon>
        <taxon>Gunneridae</taxon>
        <taxon>Pentapetalae</taxon>
        <taxon>asterids</taxon>
        <taxon>campanulids</taxon>
        <taxon>Asterales</taxon>
        <taxon>Asteraceae</taxon>
        <taxon>Cichorioideae</taxon>
        <taxon>Cichorieae</taxon>
        <taxon>Lactucinae</taxon>
        <taxon>Lactuca</taxon>
    </lineage>
</organism>